<dbReference type="GO" id="GO:0016747">
    <property type="term" value="F:acyltransferase activity, transferring groups other than amino-acyl groups"/>
    <property type="evidence" value="ECO:0007669"/>
    <property type="project" value="InterPro"/>
</dbReference>
<dbReference type="Proteomes" id="UP000217265">
    <property type="component" value="Chromosome"/>
</dbReference>
<sequence length="164" mass="18318">MSDDAPNVFTWIEAGAADEDTVLSLMRAFYAEERLVFSEVEARVAVRELLARPELGRVFLLSESQGGEGSRAAYGHLVLTFGFSLEFRGRFVLLDEVFVGAELRGKGFGKEAVEFAATWARTQGVAALRLEVNRANGHAREVYLRRGFGDDRRDLMTRWVGRGK</sequence>
<dbReference type="SUPFAM" id="SSF55729">
    <property type="entry name" value="Acyl-CoA N-acyltransferases (Nat)"/>
    <property type="match status" value="1"/>
</dbReference>
<gene>
    <name evidence="4" type="ORF">CMV30_13385</name>
</gene>
<dbReference type="OrthoDB" id="193056at2"/>
<dbReference type="PANTHER" id="PTHR43877:SF2">
    <property type="entry name" value="AMINOALKYLPHOSPHONATE N-ACETYLTRANSFERASE-RELATED"/>
    <property type="match status" value="1"/>
</dbReference>
<keyword evidence="1 4" id="KW-0808">Transferase</keyword>
<keyword evidence="2" id="KW-0012">Acyltransferase</keyword>
<name>A0A290QCE4_9BACT</name>
<dbReference type="PANTHER" id="PTHR43877">
    <property type="entry name" value="AMINOALKYLPHOSPHONATE N-ACETYLTRANSFERASE-RELATED-RELATED"/>
    <property type="match status" value="1"/>
</dbReference>
<evidence type="ECO:0000256" key="2">
    <source>
        <dbReference type="ARBA" id="ARBA00023315"/>
    </source>
</evidence>
<dbReference type="Gene3D" id="3.40.630.30">
    <property type="match status" value="1"/>
</dbReference>
<protein>
    <submittedName>
        <fullName evidence="4">GNAT family N-acetyltransferase</fullName>
    </submittedName>
</protein>
<dbReference type="PROSITE" id="PS51186">
    <property type="entry name" value="GNAT"/>
    <property type="match status" value="1"/>
</dbReference>
<organism evidence="4 5">
    <name type="scientific">Nibricoccus aquaticus</name>
    <dbReference type="NCBI Taxonomy" id="2576891"/>
    <lineage>
        <taxon>Bacteria</taxon>
        <taxon>Pseudomonadati</taxon>
        <taxon>Verrucomicrobiota</taxon>
        <taxon>Opitutia</taxon>
        <taxon>Opitutales</taxon>
        <taxon>Opitutaceae</taxon>
        <taxon>Nibricoccus</taxon>
    </lineage>
</organism>
<feature type="domain" description="N-acetyltransferase" evidence="3">
    <location>
        <begin position="24"/>
        <end position="164"/>
    </location>
</feature>
<evidence type="ECO:0000313" key="5">
    <source>
        <dbReference type="Proteomes" id="UP000217265"/>
    </source>
</evidence>
<proteinExistence type="predicted"/>
<dbReference type="CDD" id="cd04301">
    <property type="entry name" value="NAT_SF"/>
    <property type="match status" value="1"/>
</dbReference>
<dbReference type="InterPro" id="IPR016181">
    <property type="entry name" value="Acyl_CoA_acyltransferase"/>
</dbReference>
<dbReference type="InterPro" id="IPR050832">
    <property type="entry name" value="Bact_Acetyltransf"/>
</dbReference>
<dbReference type="KEGG" id="vbh:CMV30_13385"/>
<reference evidence="4 5" key="1">
    <citation type="submission" date="2017-09" db="EMBL/GenBank/DDBJ databases">
        <title>Complete genome sequence of Verrucomicrobial strain HZ-65, isolated from freshwater.</title>
        <authorList>
            <person name="Choi A."/>
        </authorList>
    </citation>
    <scope>NUCLEOTIDE SEQUENCE [LARGE SCALE GENOMIC DNA]</scope>
    <source>
        <strain evidence="4 5">HZ-65</strain>
    </source>
</reference>
<dbReference type="AlphaFoldDB" id="A0A290QCE4"/>
<evidence type="ECO:0000256" key="1">
    <source>
        <dbReference type="ARBA" id="ARBA00022679"/>
    </source>
</evidence>
<dbReference type="InterPro" id="IPR000182">
    <property type="entry name" value="GNAT_dom"/>
</dbReference>
<dbReference type="Pfam" id="PF00583">
    <property type="entry name" value="Acetyltransf_1"/>
    <property type="match status" value="1"/>
</dbReference>
<accession>A0A290QCE4</accession>
<evidence type="ECO:0000313" key="4">
    <source>
        <dbReference type="EMBL" id="ATC64880.1"/>
    </source>
</evidence>
<dbReference type="RefSeq" id="WP_096056511.1">
    <property type="nucleotide sequence ID" value="NZ_CP023344.1"/>
</dbReference>
<evidence type="ECO:0000259" key="3">
    <source>
        <dbReference type="PROSITE" id="PS51186"/>
    </source>
</evidence>
<keyword evidence="5" id="KW-1185">Reference proteome</keyword>
<dbReference type="EMBL" id="CP023344">
    <property type="protein sequence ID" value="ATC64880.1"/>
    <property type="molecule type" value="Genomic_DNA"/>
</dbReference>